<dbReference type="EMBL" id="KZ454987">
    <property type="protein sequence ID" value="PKI85523.1"/>
    <property type="molecule type" value="Genomic_DNA"/>
</dbReference>
<organism evidence="4 5">
    <name type="scientific">Malassezia vespertilionis</name>
    <dbReference type="NCBI Taxonomy" id="2020962"/>
    <lineage>
        <taxon>Eukaryota</taxon>
        <taxon>Fungi</taxon>
        <taxon>Dikarya</taxon>
        <taxon>Basidiomycota</taxon>
        <taxon>Ustilaginomycotina</taxon>
        <taxon>Malasseziomycetes</taxon>
        <taxon>Malasseziales</taxon>
        <taxon>Malasseziaceae</taxon>
        <taxon>Malassezia</taxon>
    </lineage>
</organism>
<dbReference type="OrthoDB" id="10259133at2759"/>
<feature type="region of interest" description="Disordered" evidence="3">
    <location>
        <begin position="361"/>
        <end position="397"/>
    </location>
</feature>
<evidence type="ECO:0000256" key="3">
    <source>
        <dbReference type="SAM" id="MobiDB-lite"/>
    </source>
</evidence>
<dbReference type="GO" id="GO:0005829">
    <property type="term" value="C:cytosol"/>
    <property type="evidence" value="ECO:0007669"/>
    <property type="project" value="TreeGrafter"/>
</dbReference>
<dbReference type="Pfam" id="PF04499">
    <property type="entry name" value="SAPS"/>
    <property type="match status" value="1"/>
</dbReference>
<sequence>MFWRFGVAPVSNLSNLLEKDDVSLEEILDEQDLLQECKSNNNKLIEYLEQPSVLRRLLDYVNGEVELEGVPESGIEEKAGFKYPYMASEVLSSEIPEISTALFLNASTLLLPFWQDFLFRRPAVRDQPIPLHAHPLTSATYHTKEDDLKRDDTLALSSSSAQKYSARTHGPGQSVLAGYWAKVNVIFLEKNPRAMLELIKTVPSAVEGLVAHFDTPSVVDLLFRMIQCEDTVPDAGLIDWLSQNELIPRVVALLSPHVSPDLHKAASEFLKAIFSLSAPSPSSLNHIFTQESYVGPGEMLLGSGGVNNLLVREVASQDIVDKMMYYMTGIQSGAEGASRMFPIGESAVEEEEDDMLEVRMRRTDRKRSSASFQSTRDGMHRDSTATIRPSSVPRGLTRRHNVSQEAIASSFINCAGVFIELIRKNNSDYFEQHLFHTLRNYLLLRQQEISNQRQREGGSDAGNDDADYTEVMEQAMSEVAEKMGIVHLGPLLRALAEKVPEFQEMLKHPVYAVAIPTTVGTIQPLTQTRYCIAELYAEMLHCSNMALLNREDGLGPQYSCTGTLLDGMEGLHTLARVLQGEDTDNLPDLEEINNGVVAMHNSADLFTTQLDDALPINEQNNQVQGKRSPSALSSASSDSDHDAKSIASVLSGLSLEELTSNMGSRPPSIAGDQVDGTAGDYLKKQFLDYDVIPILLELFLDHPWNNFLHNVVYDIVQQLFNGDMSAGINRILTISTFHEARLIDSILEGARGSAASSKGPRRIRMGYMGHLNLIAEEVLKLLERCPMEVSRKVGNAFRQPDWNEFVDNELRVSRTLEATPLAGGRPEDNGNAWSSDADDWYGDTNGSNTFARYLSAQMRNSVAGDDEDDNEMLAQLGDADAIADGQMPDDDGWGPFADSNAGFNMVSAGASNTSANIPTTSQENLTPADWAAEFRREATASIESSAVENDSDSDSTGSSTHRDDKEGASSTDSDENAGDESPFVDLHKPTSLRHYPSARHAGDADDGKNGSEAWPNASAAKHVRTLSTEGQDKAPILAAQQLAHDVEPTEDGLLRRKLADGSIVTVPLDDAELAESEA</sequence>
<evidence type="ECO:0000256" key="1">
    <source>
        <dbReference type="ARBA" id="ARBA00006180"/>
    </source>
</evidence>
<reference evidence="4 5" key="1">
    <citation type="submission" date="2017-10" db="EMBL/GenBank/DDBJ databases">
        <title>A novel species of cold-tolerant Malassezia isolated from bats.</title>
        <authorList>
            <person name="Lorch J.M."/>
            <person name="Palmer J.M."/>
            <person name="Vanderwolf K.J."/>
            <person name="Schmidt K.Z."/>
            <person name="Verant M.L."/>
            <person name="Weller T.J."/>
            <person name="Blehert D.S."/>
        </authorList>
    </citation>
    <scope>NUCLEOTIDE SEQUENCE [LARGE SCALE GENOMIC DNA]</scope>
    <source>
        <strain evidence="4 5">NWHC:44797-103</strain>
    </source>
</reference>
<feature type="compositionally biased region" description="Basic and acidic residues" evidence="3">
    <location>
        <begin position="1000"/>
        <end position="1009"/>
    </location>
</feature>
<gene>
    <name evidence="4" type="primary">SAP190</name>
    <name evidence="4" type="ORF">MVES_000321</name>
</gene>
<name>A0A2N1JG54_9BASI</name>
<dbReference type="STRING" id="2020962.A0A2N1JG54"/>
<accession>A0A2N1JG54</accession>
<evidence type="ECO:0000313" key="5">
    <source>
        <dbReference type="Proteomes" id="UP000232875"/>
    </source>
</evidence>
<evidence type="ECO:0000256" key="2">
    <source>
        <dbReference type="ARBA" id="ARBA00023306"/>
    </source>
</evidence>
<feature type="region of interest" description="Disordered" evidence="3">
    <location>
        <begin position="620"/>
        <end position="640"/>
    </location>
</feature>
<dbReference type="PANTHER" id="PTHR12634">
    <property type="entry name" value="SIT4 YEAST -ASSOCIATING PROTEIN-RELATED"/>
    <property type="match status" value="1"/>
</dbReference>
<keyword evidence="5" id="KW-1185">Reference proteome</keyword>
<comment type="similarity">
    <text evidence="1">Belongs to the SAPS family.</text>
</comment>
<protein>
    <submittedName>
        <fullName evidence="4">Sap190p</fullName>
    </submittedName>
</protein>
<dbReference type="Proteomes" id="UP000232875">
    <property type="component" value="Unassembled WGS sequence"/>
</dbReference>
<dbReference type="GO" id="GO:0005634">
    <property type="term" value="C:nucleus"/>
    <property type="evidence" value="ECO:0007669"/>
    <property type="project" value="TreeGrafter"/>
</dbReference>
<dbReference type="GO" id="GO:0019903">
    <property type="term" value="F:protein phosphatase binding"/>
    <property type="evidence" value="ECO:0007669"/>
    <property type="project" value="InterPro"/>
</dbReference>
<proteinExistence type="inferred from homology"/>
<keyword evidence="2" id="KW-0131">Cell cycle</keyword>
<dbReference type="InterPro" id="IPR007587">
    <property type="entry name" value="SAPS"/>
</dbReference>
<dbReference type="PANTHER" id="PTHR12634:SF8">
    <property type="entry name" value="FIERY MOUNTAIN, ISOFORM D"/>
    <property type="match status" value="1"/>
</dbReference>
<dbReference type="AlphaFoldDB" id="A0A2N1JG54"/>
<feature type="region of interest" description="Disordered" evidence="3">
    <location>
        <begin position="940"/>
        <end position="1032"/>
    </location>
</feature>
<evidence type="ECO:0000313" key="4">
    <source>
        <dbReference type="EMBL" id="PKI85523.1"/>
    </source>
</evidence>
<dbReference type="GO" id="GO:0019888">
    <property type="term" value="F:protein phosphatase regulator activity"/>
    <property type="evidence" value="ECO:0007669"/>
    <property type="project" value="TreeGrafter"/>
</dbReference>
<feature type="region of interest" description="Disordered" evidence="3">
    <location>
        <begin position="817"/>
        <end position="840"/>
    </location>
</feature>
<feature type="compositionally biased region" description="Low complexity" evidence="3">
    <location>
        <begin position="628"/>
        <end position="637"/>
    </location>
</feature>